<dbReference type="GO" id="GO:0000978">
    <property type="term" value="F:RNA polymerase II cis-regulatory region sequence-specific DNA binding"/>
    <property type="evidence" value="ECO:0007669"/>
    <property type="project" value="TreeGrafter"/>
</dbReference>
<dbReference type="InterPro" id="IPR007604">
    <property type="entry name" value="CP2"/>
</dbReference>
<dbReference type="GO" id="GO:0001228">
    <property type="term" value="F:DNA-binding transcription activator activity, RNA polymerase II-specific"/>
    <property type="evidence" value="ECO:0007669"/>
    <property type="project" value="TreeGrafter"/>
</dbReference>
<evidence type="ECO:0000313" key="7">
    <source>
        <dbReference type="EMBL" id="EXX71064.1"/>
    </source>
</evidence>
<keyword evidence="2" id="KW-0805">Transcription regulation</keyword>
<evidence type="ECO:0000256" key="5">
    <source>
        <dbReference type="ARBA" id="ARBA00023242"/>
    </source>
</evidence>
<organism evidence="7 8">
    <name type="scientific">Rhizophagus irregularis (strain DAOM 197198w)</name>
    <name type="common">Glomus intraradices</name>
    <dbReference type="NCBI Taxonomy" id="1432141"/>
    <lineage>
        <taxon>Eukaryota</taxon>
        <taxon>Fungi</taxon>
        <taxon>Fungi incertae sedis</taxon>
        <taxon>Mucoromycota</taxon>
        <taxon>Glomeromycotina</taxon>
        <taxon>Glomeromycetes</taxon>
        <taxon>Glomerales</taxon>
        <taxon>Glomeraceae</taxon>
        <taxon>Rhizophagus</taxon>
    </lineage>
</organism>
<evidence type="ECO:0000256" key="4">
    <source>
        <dbReference type="ARBA" id="ARBA00023163"/>
    </source>
</evidence>
<evidence type="ECO:0000313" key="8">
    <source>
        <dbReference type="Proteomes" id="UP000022910"/>
    </source>
</evidence>
<dbReference type="OrthoDB" id="7680836at2759"/>
<keyword evidence="8" id="KW-1185">Reference proteome</keyword>
<reference evidence="7 8" key="1">
    <citation type="submission" date="2014-02" db="EMBL/GenBank/DDBJ databases">
        <title>Single nucleus genome sequencing reveals high similarity among nuclei of an endomycorrhizal fungus.</title>
        <authorList>
            <person name="Lin K."/>
            <person name="Geurts R."/>
            <person name="Zhang Z."/>
            <person name="Limpens E."/>
            <person name="Saunders D.G."/>
            <person name="Mu D."/>
            <person name="Pang E."/>
            <person name="Cao H."/>
            <person name="Cha H."/>
            <person name="Lin T."/>
            <person name="Zhou Q."/>
            <person name="Shang Y."/>
            <person name="Li Y."/>
            <person name="Ivanov S."/>
            <person name="Sharma T."/>
            <person name="Velzen R.V."/>
            <person name="Ruijter N.D."/>
            <person name="Aanen D.K."/>
            <person name="Win J."/>
            <person name="Kamoun S."/>
            <person name="Bisseling T."/>
            <person name="Huang S."/>
        </authorList>
    </citation>
    <scope>NUCLEOTIDE SEQUENCE [LARGE SCALE GENOMIC DNA]</scope>
    <source>
        <strain evidence="8">DAOM197198w</strain>
    </source>
</reference>
<dbReference type="AlphaFoldDB" id="A0A015KTX4"/>
<dbReference type="PANTHER" id="PTHR11037">
    <property type="entry name" value="TRANSCRIPTION FACTOR CP2"/>
    <property type="match status" value="1"/>
</dbReference>
<comment type="caution">
    <text evidence="7">The sequence shown here is derived from an EMBL/GenBank/DDBJ whole genome shotgun (WGS) entry which is preliminary data.</text>
</comment>
<evidence type="ECO:0000256" key="1">
    <source>
        <dbReference type="ARBA" id="ARBA00004123"/>
    </source>
</evidence>
<comment type="subcellular location">
    <subcellularLocation>
        <location evidence="1">Nucleus</location>
    </subcellularLocation>
</comment>
<dbReference type="Pfam" id="PF04516">
    <property type="entry name" value="CP2"/>
    <property type="match status" value="1"/>
</dbReference>
<dbReference type="InterPro" id="IPR040167">
    <property type="entry name" value="TF_CP2-like"/>
</dbReference>
<evidence type="ECO:0000259" key="6">
    <source>
        <dbReference type="PROSITE" id="PS51968"/>
    </source>
</evidence>
<keyword evidence="4" id="KW-0804">Transcription</keyword>
<evidence type="ECO:0000256" key="2">
    <source>
        <dbReference type="ARBA" id="ARBA00023015"/>
    </source>
</evidence>
<dbReference type="PROSITE" id="PS51968">
    <property type="entry name" value="GRH_CP2_DB"/>
    <property type="match status" value="1"/>
</dbReference>
<dbReference type="OMA" id="MDSWSYL"/>
<feature type="domain" description="Grh/CP2 DB" evidence="6">
    <location>
        <begin position="174"/>
        <end position="402"/>
    </location>
</feature>
<dbReference type="Pfam" id="PF25416">
    <property type="entry name" value="GRHL1_C"/>
    <property type="match status" value="1"/>
</dbReference>
<keyword evidence="3" id="KW-0238">DNA-binding</keyword>
<dbReference type="EMBL" id="JEMT01016266">
    <property type="protein sequence ID" value="EXX71064.1"/>
    <property type="molecule type" value="Genomic_DNA"/>
</dbReference>
<dbReference type="Proteomes" id="UP000022910">
    <property type="component" value="Unassembled WGS sequence"/>
</dbReference>
<dbReference type="PANTHER" id="PTHR11037:SF20">
    <property type="entry name" value="PROTEIN GRAINYHEAD"/>
    <property type="match status" value="1"/>
</dbReference>
<protein>
    <recommendedName>
        <fullName evidence="6">Grh/CP2 DB domain-containing protein</fullName>
    </recommendedName>
</protein>
<dbReference type="STRING" id="1432141.A0A015KTX4"/>
<name>A0A015KTX4_RHIIW</name>
<gene>
    <name evidence="7" type="ORF">RirG_081680</name>
</gene>
<dbReference type="InterPro" id="IPR057520">
    <property type="entry name" value="GRHL1/CP2_C"/>
</dbReference>
<sequence>MPYASDNGNLMLPVASHMHSSYGGFHPHFGAGGYPPHAIRYQPEVFSPTTFPPPPPPTYKSELHESHTNPSLINHGGLMPSTSLPSVNPVPVSSQPALSPITSLNGGNSGNEYHMSHHIHQHQTNSNTNAATYHHSPPIEHAQQPLNQEVTNYSSTVTPVSMPSPPASIPPSQSNLRFEILLEAPTAAAQRTDETPMTYLNKGQYYGLCIQDQDKIDGEFTTIIKIMFHDDTHRKLASTYWSFWLTQQNSPKNARAIDIDKAASTGISNVETKSFDRLQFRWHGKKGAKIFIRFSCLSTDFSRIKGVKGIPLRIQVETKSDNGSTCTTLEKSFAKIKLFRDKGAERKNKDDQKHIEKMCEKMRGKTQETTPMIMMYAPPHSVTLFNEMTGTNEVSDDADVLNLSESLNNLDDVEGGDLIPLPLGKRRRFSMGPDFLEPLDCDPTYIPHLRKKRAVLCIYVKLPGEAAYRAIYLNHLTLQDLISKLSEKLSEKIDLQGQQITSVVRCTKRNLTVRIDDDSIHQLEDETDMEVDVQLNQDGTVQLTLKY</sequence>
<keyword evidence="5" id="KW-0539">Nucleus</keyword>
<accession>A0A015KTX4</accession>
<dbReference type="GO" id="GO:0005634">
    <property type="term" value="C:nucleus"/>
    <property type="evidence" value="ECO:0007669"/>
    <property type="project" value="UniProtKB-SubCell"/>
</dbReference>
<evidence type="ECO:0000256" key="3">
    <source>
        <dbReference type="ARBA" id="ARBA00023125"/>
    </source>
</evidence>
<proteinExistence type="predicted"/>